<accession>A0A9D4U1W5</accession>
<keyword evidence="2" id="KW-1185">Reference proteome</keyword>
<gene>
    <name evidence="1" type="ORF">GOP47_0025797</name>
</gene>
<organism evidence="1 2">
    <name type="scientific">Adiantum capillus-veneris</name>
    <name type="common">Maidenhair fern</name>
    <dbReference type="NCBI Taxonomy" id="13818"/>
    <lineage>
        <taxon>Eukaryota</taxon>
        <taxon>Viridiplantae</taxon>
        <taxon>Streptophyta</taxon>
        <taxon>Embryophyta</taxon>
        <taxon>Tracheophyta</taxon>
        <taxon>Polypodiopsida</taxon>
        <taxon>Polypodiidae</taxon>
        <taxon>Polypodiales</taxon>
        <taxon>Pteridineae</taxon>
        <taxon>Pteridaceae</taxon>
        <taxon>Vittarioideae</taxon>
        <taxon>Adiantum</taxon>
    </lineage>
</organism>
<sequence>MWRRQRKFLGCHGCIPCSCLKNELLPSLATLFPSIAIPSRLLRESLARPINFQRICCSAILTLPDPVQMLEPLDY</sequence>
<evidence type="ECO:0000313" key="1">
    <source>
        <dbReference type="EMBL" id="KAI5059478.1"/>
    </source>
</evidence>
<dbReference type="AlphaFoldDB" id="A0A9D4U1W5"/>
<dbReference type="EMBL" id="JABFUD020000025">
    <property type="protein sequence ID" value="KAI5059478.1"/>
    <property type="molecule type" value="Genomic_DNA"/>
</dbReference>
<proteinExistence type="predicted"/>
<dbReference type="Proteomes" id="UP000886520">
    <property type="component" value="Chromosome 25"/>
</dbReference>
<name>A0A9D4U1W5_ADICA</name>
<reference evidence="1" key="1">
    <citation type="submission" date="2021-01" db="EMBL/GenBank/DDBJ databases">
        <title>Adiantum capillus-veneris genome.</title>
        <authorList>
            <person name="Fang Y."/>
            <person name="Liao Q."/>
        </authorList>
    </citation>
    <scope>NUCLEOTIDE SEQUENCE</scope>
    <source>
        <strain evidence="1">H3</strain>
        <tissue evidence="1">Leaf</tissue>
    </source>
</reference>
<evidence type="ECO:0000313" key="2">
    <source>
        <dbReference type="Proteomes" id="UP000886520"/>
    </source>
</evidence>
<comment type="caution">
    <text evidence="1">The sequence shown here is derived from an EMBL/GenBank/DDBJ whole genome shotgun (WGS) entry which is preliminary data.</text>
</comment>
<protein>
    <submittedName>
        <fullName evidence="1">Uncharacterized protein</fullName>
    </submittedName>
</protein>